<dbReference type="Gene3D" id="1.10.220.160">
    <property type="match status" value="1"/>
</dbReference>
<dbReference type="Gene3D" id="2.170.270.10">
    <property type="entry name" value="SET domain"/>
    <property type="match status" value="1"/>
</dbReference>
<dbReference type="Pfam" id="PF00856">
    <property type="entry name" value="SET"/>
    <property type="match status" value="1"/>
</dbReference>
<organism evidence="3 4">
    <name type="scientific">Phtheirospermum japonicum</name>
    <dbReference type="NCBI Taxonomy" id="374723"/>
    <lineage>
        <taxon>Eukaryota</taxon>
        <taxon>Viridiplantae</taxon>
        <taxon>Streptophyta</taxon>
        <taxon>Embryophyta</taxon>
        <taxon>Tracheophyta</taxon>
        <taxon>Spermatophyta</taxon>
        <taxon>Magnoliopsida</taxon>
        <taxon>eudicotyledons</taxon>
        <taxon>Gunneridae</taxon>
        <taxon>Pentapetalae</taxon>
        <taxon>asterids</taxon>
        <taxon>lamiids</taxon>
        <taxon>Lamiales</taxon>
        <taxon>Orobanchaceae</taxon>
        <taxon>Orobanchaceae incertae sedis</taxon>
        <taxon>Phtheirospermum</taxon>
    </lineage>
</organism>
<feature type="domain" description="SET" evidence="2">
    <location>
        <begin position="6"/>
        <end position="267"/>
    </location>
</feature>
<dbReference type="InterPro" id="IPR044238">
    <property type="entry name" value="ASHR2-like"/>
</dbReference>
<protein>
    <submittedName>
        <fullName evidence="3">Histone-lysine n-methyltransferase ashr2</fullName>
    </submittedName>
</protein>
<reference evidence="3" key="1">
    <citation type="submission" date="2020-07" db="EMBL/GenBank/DDBJ databases">
        <title>Ethylene signaling mediates host invasion by parasitic plants.</title>
        <authorList>
            <person name="Yoshida S."/>
        </authorList>
    </citation>
    <scope>NUCLEOTIDE SEQUENCE</scope>
    <source>
        <strain evidence="3">Okayama</strain>
    </source>
</reference>
<dbReference type="InterPro" id="IPR046341">
    <property type="entry name" value="SET_dom_sf"/>
</dbReference>
<dbReference type="EMBL" id="BMAC01000390">
    <property type="protein sequence ID" value="GFP95476.1"/>
    <property type="molecule type" value="Genomic_DNA"/>
</dbReference>
<accession>A0A830C8K0</accession>
<comment type="caution">
    <text evidence="3">The sequence shown here is derived from an EMBL/GenBank/DDBJ whole genome shotgun (WGS) entry which is preliminary data.</text>
</comment>
<keyword evidence="3" id="KW-0489">Methyltransferase</keyword>
<dbReference type="GO" id="GO:0008168">
    <property type="term" value="F:methyltransferase activity"/>
    <property type="evidence" value="ECO:0007669"/>
    <property type="project" value="UniProtKB-KW"/>
</dbReference>
<gene>
    <name evidence="3" type="ORF">PHJA_001691900</name>
</gene>
<dbReference type="PANTHER" id="PTHR47420:SF3">
    <property type="entry name" value="HISTONE-LYSINE N-METHYLTRANSFERASE ASHR2"/>
    <property type="match status" value="1"/>
</dbReference>
<dbReference type="GO" id="GO:0032259">
    <property type="term" value="P:methylation"/>
    <property type="evidence" value="ECO:0007669"/>
    <property type="project" value="UniProtKB-KW"/>
</dbReference>
<dbReference type="PANTHER" id="PTHR47420">
    <property type="entry name" value="HISTONE-LYSINE N-METHYLTRANSFERASE ASHR2"/>
    <property type="match status" value="1"/>
</dbReference>
<sequence>MSDDNGSIKLSVIENKGRALISSRPLMAGEIILKDSPILVYSAAPLAAAANFCSHCFRKISPHSQTTVACPNCSNSSLFCSPQCQSISLSTSHTPFVCQSLIRLAAADSPLLSHHHNHHIRHVQARFLVSAYNLAIVSPPNFQTLLSLQGEPSIDDTSVFLHSLISSVCNSSNLGQLGLSVELTSALLAKDEMNSFGLMEPFNPDNKERSVRAYGIYPRASFFNHDCLPNACRFDYVDSVSDFTNTDIFVRVLHDLPAGREICLSYFPVNIKYSERQKRLKEDYGFTCVCDRCNVESNWSDHEDEMGGEDEDEDMDEDDGNDVEDDVEATGNGGGDDEEIDDFPHAYFFYKYMCGTEKCGGTLAPLPPSDVGPSTTMECHVCGNLSKCED</sequence>
<dbReference type="PROSITE" id="PS50280">
    <property type="entry name" value="SET"/>
    <property type="match status" value="1"/>
</dbReference>
<keyword evidence="3" id="KW-0808">Transferase</keyword>
<evidence type="ECO:0000313" key="3">
    <source>
        <dbReference type="EMBL" id="GFP95476.1"/>
    </source>
</evidence>
<evidence type="ECO:0000256" key="1">
    <source>
        <dbReference type="SAM" id="MobiDB-lite"/>
    </source>
</evidence>
<dbReference type="SMART" id="SM00317">
    <property type="entry name" value="SET"/>
    <property type="match status" value="1"/>
</dbReference>
<evidence type="ECO:0000259" key="2">
    <source>
        <dbReference type="PROSITE" id="PS50280"/>
    </source>
</evidence>
<dbReference type="AlphaFoldDB" id="A0A830C8K0"/>
<dbReference type="InterPro" id="IPR001214">
    <property type="entry name" value="SET_dom"/>
</dbReference>
<dbReference type="OrthoDB" id="265717at2759"/>
<dbReference type="Proteomes" id="UP000653305">
    <property type="component" value="Unassembled WGS sequence"/>
</dbReference>
<dbReference type="CDD" id="cd20071">
    <property type="entry name" value="SET_SMYD"/>
    <property type="match status" value="1"/>
</dbReference>
<feature type="compositionally biased region" description="Acidic residues" evidence="1">
    <location>
        <begin position="302"/>
        <end position="328"/>
    </location>
</feature>
<dbReference type="SUPFAM" id="SSF82199">
    <property type="entry name" value="SET domain"/>
    <property type="match status" value="1"/>
</dbReference>
<dbReference type="Gene3D" id="6.10.140.2220">
    <property type="match status" value="1"/>
</dbReference>
<proteinExistence type="predicted"/>
<name>A0A830C8K0_9LAMI</name>
<keyword evidence="4" id="KW-1185">Reference proteome</keyword>
<feature type="region of interest" description="Disordered" evidence="1">
    <location>
        <begin position="300"/>
        <end position="338"/>
    </location>
</feature>
<evidence type="ECO:0000313" key="4">
    <source>
        <dbReference type="Proteomes" id="UP000653305"/>
    </source>
</evidence>